<feature type="domain" description="Josephin" evidence="7">
    <location>
        <begin position="3"/>
        <end position="175"/>
    </location>
</feature>
<evidence type="ECO:0000256" key="5">
    <source>
        <dbReference type="ARBA" id="ARBA00022801"/>
    </source>
</evidence>
<comment type="caution">
    <text evidence="6">Lacks conserved residue(s) required for the propagation of feature annotation.</text>
</comment>
<keyword evidence="3" id="KW-0645">Protease</keyword>
<dbReference type="SMART" id="SM01246">
    <property type="entry name" value="Josephin"/>
    <property type="match status" value="1"/>
</dbReference>
<gene>
    <name evidence="8" type="ORF">POCTA_138.1.T0500125</name>
</gene>
<evidence type="ECO:0000313" key="8">
    <source>
        <dbReference type="EMBL" id="CAD8167523.1"/>
    </source>
</evidence>
<evidence type="ECO:0000256" key="1">
    <source>
        <dbReference type="ARBA" id="ARBA00000707"/>
    </source>
</evidence>
<evidence type="ECO:0000256" key="4">
    <source>
        <dbReference type="ARBA" id="ARBA00022786"/>
    </source>
</evidence>
<dbReference type="Proteomes" id="UP000683925">
    <property type="component" value="Unassembled WGS sequence"/>
</dbReference>
<organism evidence="8 9">
    <name type="scientific">Paramecium octaurelia</name>
    <dbReference type="NCBI Taxonomy" id="43137"/>
    <lineage>
        <taxon>Eukaryota</taxon>
        <taxon>Sar</taxon>
        <taxon>Alveolata</taxon>
        <taxon>Ciliophora</taxon>
        <taxon>Intramacronucleata</taxon>
        <taxon>Oligohymenophorea</taxon>
        <taxon>Peniculida</taxon>
        <taxon>Parameciidae</taxon>
        <taxon>Paramecium</taxon>
    </lineage>
</organism>
<sequence length="175" mass="21179">MQQSKHQHQTQSLRRCGLHAVNNFLQTKNYTCNEFDRVAEEMKRETNNSHYTYFLGNYDLNVIERVLLKESYELQWIRQNQIINEELIADESVDGLLINKIKEISFIERLCQWEPRHWVCIRKSRNADNTFEFYYHDSQLKDAQLHQTKELIMLLQELQKNKDNHLLLVKKIQLQ</sequence>
<dbReference type="EMBL" id="CAJJDP010000050">
    <property type="protein sequence ID" value="CAD8167523.1"/>
    <property type="molecule type" value="Genomic_DNA"/>
</dbReference>
<dbReference type="PROSITE" id="PS50957">
    <property type="entry name" value="JOSEPHIN"/>
    <property type="match status" value="1"/>
</dbReference>
<evidence type="ECO:0000259" key="7">
    <source>
        <dbReference type="PROSITE" id="PS50957"/>
    </source>
</evidence>
<dbReference type="EC" id="3.4.19.12" evidence="2"/>
<evidence type="ECO:0000256" key="6">
    <source>
        <dbReference type="PROSITE-ProRule" id="PRU00331"/>
    </source>
</evidence>
<evidence type="ECO:0000256" key="2">
    <source>
        <dbReference type="ARBA" id="ARBA00012759"/>
    </source>
</evidence>
<accession>A0A8S1UTK1</accession>
<dbReference type="InterPro" id="IPR006155">
    <property type="entry name" value="Josephin"/>
</dbReference>
<dbReference type="Pfam" id="PF02099">
    <property type="entry name" value="Josephin"/>
    <property type="match status" value="1"/>
</dbReference>
<dbReference type="GO" id="GO:0016579">
    <property type="term" value="P:protein deubiquitination"/>
    <property type="evidence" value="ECO:0007669"/>
    <property type="project" value="InterPro"/>
</dbReference>
<reference evidence="8" key="1">
    <citation type="submission" date="2021-01" db="EMBL/GenBank/DDBJ databases">
        <authorList>
            <consortium name="Genoscope - CEA"/>
            <person name="William W."/>
        </authorList>
    </citation>
    <scope>NUCLEOTIDE SEQUENCE</scope>
</reference>
<dbReference type="OrthoDB" id="298092at2759"/>
<dbReference type="GO" id="GO:0006508">
    <property type="term" value="P:proteolysis"/>
    <property type="evidence" value="ECO:0007669"/>
    <property type="project" value="UniProtKB-KW"/>
</dbReference>
<evidence type="ECO:0000313" key="9">
    <source>
        <dbReference type="Proteomes" id="UP000683925"/>
    </source>
</evidence>
<name>A0A8S1UTK1_PAROT</name>
<dbReference type="GO" id="GO:0004843">
    <property type="term" value="F:cysteine-type deubiquitinase activity"/>
    <property type="evidence" value="ECO:0007669"/>
    <property type="project" value="UniProtKB-EC"/>
</dbReference>
<proteinExistence type="predicted"/>
<evidence type="ECO:0000256" key="3">
    <source>
        <dbReference type="ARBA" id="ARBA00022670"/>
    </source>
</evidence>
<dbReference type="PANTHER" id="PTHR13291:SF0">
    <property type="entry name" value="JOSEPHIN-LIKE PROTEIN"/>
    <property type="match status" value="1"/>
</dbReference>
<keyword evidence="5" id="KW-0378">Hydrolase</keyword>
<dbReference type="PANTHER" id="PTHR13291">
    <property type="entry name" value="JOSEPHIN 1, 2"/>
    <property type="match status" value="1"/>
</dbReference>
<dbReference type="AlphaFoldDB" id="A0A8S1UTK1"/>
<comment type="caution">
    <text evidence="8">The sequence shown here is derived from an EMBL/GenBank/DDBJ whole genome shotgun (WGS) entry which is preliminary data.</text>
</comment>
<protein>
    <recommendedName>
        <fullName evidence="2">ubiquitinyl hydrolase 1</fullName>
        <ecNumber evidence="2">3.4.19.12</ecNumber>
    </recommendedName>
</protein>
<comment type="catalytic activity">
    <reaction evidence="1">
        <text>Thiol-dependent hydrolysis of ester, thioester, amide, peptide and isopeptide bonds formed by the C-terminal Gly of ubiquitin (a 76-residue protein attached to proteins as an intracellular targeting signal).</text>
        <dbReference type="EC" id="3.4.19.12"/>
    </reaction>
</comment>
<dbReference type="OMA" id="QRNCEAV"/>
<keyword evidence="4" id="KW-0833">Ubl conjugation pathway</keyword>
<keyword evidence="9" id="KW-1185">Reference proteome</keyword>
<dbReference type="InterPro" id="IPR040053">
    <property type="entry name" value="JOSD1/2"/>
</dbReference>